<organism evidence="3 4">
    <name type="scientific">Cohnella zeiphila</name>
    <dbReference type="NCBI Taxonomy" id="2761120"/>
    <lineage>
        <taxon>Bacteria</taxon>
        <taxon>Bacillati</taxon>
        <taxon>Bacillota</taxon>
        <taxon>Bacilli</taxon>
        <taxon>Bacillales</taxon>
        <taxon>Paenibacillaceae</taxon>
        <taxon>Cohnella</taxon>
    </lineage>
</organism>
<dbReference type="InterPro" id="IPR011047">
    <property type="entry name" value="Quinoprotein_ADH-like_sf"/>
</dbReference>
<name>A0A7X0VX27_9BACL</name>
<dbReference type="RefSeq" id="WP_185131243.1">
    <property type="nucleotide sequence ID" value="NZ_JACJVO010000028.1"/>
</dbReference>
<dbReference type="PANTHER" id="PTHR34512">
    <property type="entry name" value="CELL SURFACE PROTEIN"/>
    <property type="match status" value="1"/>
</dbReference>
<accession>A0A7X0VX27</accession>
<evidence type="ECO:0000259" key="2">
    <source>
        <dbReference type="Pfam" id="PF13360"/>
    </source>
</evidence>
<dbReference type="Pfam" id="PF13360">
    <property type="entry name" value="PQQ_2"/>
    <property type="match status" value="1"/>
</dbReference>
<gene>
    <name evidence="3" type="ORF">H7C18_21890</name>
</gene>
<evidence type="ECO:0000313" key="3">
    <source>
        <dbReference type="EMBL" id="MBB6733581.1"/>
    </source>
</evidence>
<dbReference type="InterPro" id="IPR015943">
    <property type="entry name" value="WD40/YVTN_repeat-like_dom_sf"/>
</dbReference>
<protein>
    <submittedName>
        <fullName evidence="3">PQQ-binding-like beta-propeller repeat protein</fullName>
    </submittedName>
</protein>
<evidence type="ECO:0000256" key="1">
    <source>
        <dbReference type="SAM" id="SignalP"/>
    </source>
</evidence>
<feature type="chain" id="PRO_5030607723" evidence="1">
    <location>
        <begin position="37"/>
        <end position="507"/>
    </location>
</feature>
<dbReference type="AlphaFoldDB" id="A0A7X0VX27"/>
<dbReference type="PANTHER" id="PTHR34512:SF30">
    <property type="entry name" value="OUTER MEMBRANE PROTEIN ASSEMBLY FACTOR BAMB"/>
    <property type="match status" value="1"/>
</dbReference>
<dbReference type="Gene3D" id="2.130.10.10">
    <property type="entry name" value="YVTN repeat-like/Quinoprotein amine dehydrogenase"/>
    <property type="match status" value="2"/>
</dbReference>
<keyword evidence="4" id="KW-1185">Reference proteome</keyword>
<proteinExistence type="predicted"/>
<dbReference type="EMBL" id="JACJVO010000028">
    <property type="protein sequence ID" value="MBB6733581.1"/>
    <property type="molecule type" value="Genomic_DNA"/>
</dbReference>
<feature type="signal peptide" evidence="1">
    <location>
        <begin position="1"/>
        <end position="36"/>
    </location>
</feature>
<dbReference type="Proteomes" id="UP000564644">
    <property type="component" value="Unassembled WGS sequence"/>
</dbReference>
<evidence type="ECO:0000313" key="4">
    <source>
        <dbReference type="Proteomes" id="UP000564644"/>
    </source>
</evidence>
<feature type="domain" description="Pyrrolo-quinoline quinone repeat" evidence="2">
    <location>
        <begin position="417"/>
        <end position="504"/>
    </location>
</feature>
<dbReference type="InterPro" id="IPR002372">
    <property type="entry name" value="PQQ_rpt_dom"/>
</dbReference>
<comment type="caution">
    <text evidence="3">The sequence shown here is derived from an EMBL/GenBank/DDBJ whole genome shotgun (WGS) entry which is preliminary data.</text>
</comment>
<reference evidence="3 4" key="1">
    <citation type="submission" date="2020-08" db="EMBL/GenBank/DDBJ databases">
        <title>Cohnella phylogeny.</title>
        <authorList>
            <person name="Dunlap C."/>
        </authorList>
    </citation>
    <scope>NUCLEOTIDE SEQUENCE [LARGE SCALE GENOMIC DNA]</scope>
    <source>
        <strain evidence="3 4">CBP 2801</strain>
    </source>
</reference>
<dbReference type="SUPFAM" id="SSF50998">
    <property type="entry name" value="Quinoprotein alcohol dehydrogenase-like"/>
    <property type="match status" value="1"/>
</dbReference>
<sequence length="507" mass="54661">MRENKHRRNKRFGRALPLALLLAVAWEAGLPGAADAENLISFKWNRQPPPQSFPAVYTEVPGVLTFRGSADRASPAYGTVAMKAFRPAKAWALKTKASSWGGGAGWTGQPAIVQWPPDVLRTMNVKAKFRNEPGFTEVIYASLDGYVYFMDLESGEESRPPIRIGNPIKGSVSVDARGYPLLYVGEGIPEKGTIGFGLYSLIDGKKLYSANGLDSYAKRGWGAFDGSALFNRETDSLIVGGENGLFYDVKLNTRYDRSKGTLSIRPEVSKYKYAVSGNKYQGIENSVAAVGELAFFADNGGSLQALNLRTGKPAWALPATDDTDATIVVGAEDGKPYLYTGTEVDKQGDRGFAILRKIDGTTGRTVWEKKYLCYTQRGDHAVNGGLLATPVLGKGAIGDRVVFTLARYGSFGGGLTIALDKRTGDEIWRQPMKHYAWSSPVDVYDKDGRAYLVQADSSGTVSLLSGATGTTLGSVSVGANIESTPAVFGNRIVVASRGGYLYGFKLE</sequence>
<keyword evidence="1" id="KW-0732">Signal</keyword>